<evidence type="ECO:0000313" key="1">
    <source>
        <dbReference type="EMBL" id="CAH6723653.1"/>
    </source>
</evidence>
<protein>
    <submittedName>
        <fullName evidence="1">Polyamine transporter 1</fullName>
    </submittedName>
</protein>
<dbReference type="Proteomes" id="UP001152531">
    <property type="component" value="Unassembled WGS sequence"/>
</dbReference>
<comment type="caution">
    <text evidence="1">The sequence shown here is derived from an EMBL/GenBank/DDBJ whole genome shotgun (WGS) entry which is preliminary data.</text>
</comment>
<sequence length="623" mass="69836">MSDSESNIEKESQMISASTSASDSYPVAFEGTGNFAGEENINEDRSRRASVNSFQRSLEIIRRSMTGQSIHSVRSQFSVKDIFGDLDSEEIAKERLKARNDVLSELKQDIENQQVEFEPFTVPESGLPIENNGEKFGDIDPELITWEGYSDPEDPRNWSPSKKIYLLMFVSLYTLISPMTSSILSPAVSEISKEFGITNPTISSMLVSIQILAWAVGPLLIAPLSEFDYIGRKPILDASIWLSFFFNLGCGLSQNTTQMMIFRFIGGLFGSSPINVGAGVISDLFDAKSRNVALAGFTLAPLLGPIISPVMAGYIVEHTQWRWVFHVLSAFNGAIALVGTFFYKETFAPKLLKLKAKSLRKATSNENLHTIYEITDQTFASRMFLVMTRPIKLLFTHPMIIGLGSFLAFVYGFMYLLIVTFPTVFGKTYGFDKGTVGLMYIPMGIGFILGIFFWTYFIGRTYETLVERNNGVPKPEFRLPCLFVVGFIIPIGLVWYGWSAEKKLHWIMPGIGSAIFSFGFVCAFQCCQSYLIDMNPRFAASSVSAAALFRSLFGFSFPLFANQMYDKLGYGWGNTLSAFIALLLGVPFPLYCYFNGEKIREIFNKRFDKDQIDQDTNILNQLN</sequence>
<evidence type="ECO:0000313" key="2">
    <source>
        <dbReference type="Proteomes" id="UP001152531"/>
    </source>
</evidence>
<reference evidence="1" key="1">
    <citation type="submission" date="2022-06" db="EMBL/GenBank/DDBJ databases">
        <authorList>
            <person name="Legras J.-L."/>
            <person name="Devillers H."/>
            <person name="Grondin C."/>
        </authorList>
    </citation>
    <scope>NUCLEOTIDE SEQUENCE</scope>
    <source>
        <strain evidence="1">CLIB 1444</strain>
    </source>
</reference>
<organism evidence="1 2">
    <name type="scientific">[Candida] jaroonii</name>
    <dbReference type="NCBI Taxonomy" id="467808"/>
    <lineage>
        <taxon>Eukaryota</taxon>
        <taxon>Fungi</taxon>
        <taxon>Dikarya</taxon>
        <taxon>Ascomycota</taxon>
        <taxon>Saccharomycotina</taxon>
        <taxon>Pichiomycetes</taxon>
        <taxon>Debaryomycetaceae</taxon>
        <taxon>Yamadazyma</taxon>
    </lineage>
</organism>
<gene>
    <name evidence="1" type="ORF">CLIB1444_18S00364</name>
</gene>
<proteinExistence type="predicted"/>
<accession>A0ACA9YFW3</accession>
<keyword evidence="2" id="KW-1185">Reference proteome</keyword>
<dbReference type="EMBL" id="CALSDN010000018">
    <property type="protein sequence ID" value="CAH6723653.1"/>
    <property type="molecule type" value="Genomic_DNA"/>
</dbReference>
<name>A0ACA9YFW3_9ASCO</name>